<keyword evidence="2" id="KW-0732">Signal</keyword>
<proteinExistence type="predicted"/>
<feature type="signal peptide" evidence="2">
    <location>
        <begin position="1"/>
        <end position="18"/>
    </location>
</feature>
<keyword evidence="4" id="KW-1185">Reference proteome</keyword>
<keyword evidence="1" id="KW-0472">Membrane</keyword>
<feature type="chain" id="PRO_5014423024" evidence="2">
    <location>
        <begin position="19"/>
        <end position="264"/>
    </location>
</feature>
<keyword evidence="1" id="KW-0812">Transmembrane</keyword>
<feature type="transmembrane region" description="Helical" evidence="1">
    <location>
        <begin position="130"/>
        <end position="148"/>
    </location>
</feature>
<dbReference type="Proteomes" id="UP000235786">
    <property type="component" value="Unassembled WGS sequence"/>
</dbReference>
<evidence type="ECO:0000256" key="1">
    <source>
        <dbReference type="SAM" id="Phobius"/>
    </source>
</evidence>
<dbReference type="EMBL" id="KZ613954">
    <property type="protein sequence ID" value="PMD34393.1"/>
    <property type="molecule type" value="Genomic_DNA"/>
</dbReference>
<keyword evidence="1" id="KW-1133">Transmembrane helix</keyword>
<feature type="transmembrane region" description="Helical" evidence="1">
    <location>
        <begin position="37"/>
        <end position="59"/>
    </location>
</feature>
<gene>
    <name evidence="3" type="ORF">L207DRAFT_517551</name>
</gene>
<feature type="transmembrane region" description="Helical" evidence="1">
    <location>
        <begin position="168"/>
        <end position="193"/>
    </location>
</feature>
<dbReference type="OrthoDB" id="3945378at2759"/>
<evidence type="ECO:0000256" key="2">
    <source>
        <dbReference type="SAM" id="SignalP"/>
    </source>
</evidence>
<accession>A0A2J6R7A3</accession>
<evidence type="ECO:0000313" key="4">
    <source>
        <dbReference type="Proteomes" id="UP000235786"/>
    </source>
</evidence>
<dbReference type="AlphaFoldDB" id="A0A2J6R7A3"/>
<sequence>MMVWCMIAIFAFLQPALAYTYFSEEPGSCQIIGDADVYGIGIRLGFYLQYISVVLCIIFDRIEDLKAARQGFNAFSLAALINLYRNATKTLPIEWYICIYLVLSIPWAAGPRSKADFNNSYSTLLIQNRLYISILLANLWLAYHGMQIGHKPGCDLRAFYVLGPYSLYTPSALSGAKFGSIIGVILVPIFFIYPMNLVVYPFAVVATETPSGRHTYRQGGTRLQHFLGVVQVQSNYGRQNHERQNHKHVLFFFFGPFSIVCVWR</sequence>
<protein>
    <submittedName>
        <fullName evidence="3">Uncharacterized protein</fullName>
    </submittedName>
</protein>
<organism evidence="3 4">
    <name type="scientific">Hyaloscypha variabilis (strain UAMH 11265 / GT02V1 / F)</name>
    <name type="common">Meliniomyces variabilis</name>
    <dbReference type="NCBI Taxonomy" id="1149755"/>
    <lineage>
        <taxon>Eukaryota</taxon>
        <taxon>Fungi</taxon>
        <taxon>Dikarya</taxon>
        <taxon>Ascomycota</taxon>
        <taxon>Pezizomycotina</taxon>
        <taxon>Leotiomycetes</taxon>
        <taxon>Helotiales</taxon>
        <taxon>Hyaloscyphaceae</taxon>
        <taxon>Hyaloscypha</taxon>
        <taxon>Hyaloscypha variabilis</taxon>
    </lineage>
</organism>
<name>A0A2J6R7A3_HYAVF</name>
<evidence type="ECO:0000313" key="3">
    <source>
        <dbReference type="EMBL" id="PMD34393.1"/>
    </source>
</evidence>
<reference evidence="3 4" key="1">
    <citation type="submission" date="2016-04" db="EMBL/GenBank/DDBJ databases">
        <title>A degradative enzymes factory behind the ericoid mycorrhizal symbiosis.</title>
        <authorList>
            <consortium name="DOE Joint Genome Institute"/>
            <person name="Martino E."/>
            <person name="Morin E."/>
            <person name="Grelet G."/>
            <person name="Kuo A."/>
            <person name="Kohler A."/>
            <person name="Daghino S."/>
            <person name="Barry K."/>
            <person name="Choi C."/>
            <person name="Cichocki N."/>
            <person name="Clum A."/>
            <person name="Copeland A."/>
            <person name="Hainaut M."/>
            <person name="Haridas S."/>
            <person name="Labutti K."/>
            <person name="Lindquist E."/>
            <person name="Lipzen A."/>
            <person name="Khouja H.-R."/>
            <person name="Murat C."/>
            <person name="Ohm R."/>
            <person name="Olson A."/>
            <person name="Spatafora J."/>
            <person name="Veneault-Fourrey C."/>
            <person name="Henrissat B."/>
            <person name="Grigoriev I."/>
            <person name="Martin F."/>
            <person name="Perotto S."/>
        </authorList>
    </citation>
    <scope>NUCLEOTIDE SEQUENCE [LARGE SCALE GENOMIC DNA]</scope>
    <source>
        <strain evidence="3 4">F</strain>
    </source>
</reference>
<feature type="transmembrane region" description="Helical" evidence="1">
    <location>
        <begin position="93"/>
        <end position="109"/>
    </location>
</feature>